<gene>
    <name evidence="2" type="ORF">Pfra01_000481500</name>
</gene>
<dbReference type="Proteomes" id="UP001165121">
    <property type="component" value="Unassembled WGS sequence"/>
</dbReference>
<reference evidence="2" key="1">
    <citation type="submission" date="2023-04" db="EMBL/GenBank/DDBJ databases">
        <title>Phytophthora fragariaefolia NBRC 109709.</title>
        <authorList>
            <person name="Ichikawa N."/>
            <person name="Sato H."/>
            <person name="Tonouchi N."/>
        </authorList>
    </citation>
    <scope>NUCLEOTIDE SEQUENCE</scope>
    <source>
        <strain evidence="2">NBRC 109709</strain>
    </source>
</reference>
<name>A0A9W6X0X1_9STRA</name>
<proteinExistence type="predicted"/>
<feature type="compositionally biased region" description="Basic residues" evidence="1">
    <location>
        <begin position="168"/>
        <end position="184"/>
    </location>
</feature>
<accession>A0A9W6X0X1</accession>
<comment type="caution">
    <text evidence="2">The sequence shown here is derived from an EMBL/GenBank/DDBJ whole genome shotgun (WGS) entry which is preliminary data.</text>
</comment>
<feature type="compositionally biased region" description="Polar residues" evidence="1">
    <location>
        <begin position="82"/>
        <end position="92"/>
    </location>
</feature>
<feature type="region of interest" description="Disordered" evidence="1">
    <location>
        <begin position="76"/>
        <end position="210"/>
    </location>
</feature>
<dbReference type="OrthoDB" id="128095at2759"/>
<dbReference type="EMBL" id="BSXT01000375">
    <property type="protein sequence ID" value="GMF26047.1"/>
    <property type="molecule type" value="Genomic_DNA"/>
</dbReference>
<dbReference type="AlphaFoldDB" id="A0A9W6X0X1"/>
<organism evidence="2 3">
    <name type="scientific">Phytophthora fragariaefolia</name>
    <dbReference type="NCBI Taxonomy" id="1490495"/>
    <lineage>
        <taxon>Eukaryota</taxon>
        <taxon>Sar</taxon>
        <taxon>Stramenopiles</taxon>
        <taxon>Oomycota</taxon>
        <taxon>Peronosporomycetes</taxon>
        <taxon>Peronosporales</taxon>
        <taxon>Peronosporaceae</taxon>
        <taxon>Phytophthora</taxon>
    </lineage>
</organism>
<feature type="region of interest" description="Disordered" evidence="1">
    <location>
        <begin position="1"/>
        <end position="55"/>
    </location>
</feature>
<feature type="compositionally biased region" description="Basic and acidic residues" evidence="1">
    <location>
        <begin position="1"/>
        <end position="13"/>
    </location>
</feature>
<evidence type="ECO:0000313" key="2">
    <source>
        <dbReference type="EMBL" id="GMF26047.1"/>
    </source>
</evidence>
<feature type="compositionally biased region" description="Basic and acidic residues" evidence="1">
    <location>
        <begin position="130"/>
        <end position="148"/>
    </location>
</feature>
<sequence length="410" mass="44908">MVRETRCERDEFSSRATDADLGDDEESAGTGTAVEATQKAVPAKKPAYLPPTRSKNASYLAAAKNKIKDRLAAEAAAAKSGSVGTKGNTKGKATSRRLTTKKQAAEKTRREKKEKEARALARAEAAASRRVAEKEKERTRIVEEERSGTEACKQALPDIQKARDDTARKRKTPPSAMRRAKGMQRKNSSPHVADTEAADDADDKSTTSASVDVVVRCSPPEGRRKACSDSMLYIQHVLTPLMLYDMDVSIVLLSLLLHRVQVTTGPVQARAVRFEFVETTVVLDADDDGSCIVEPPANGMNSDLDGDGADYEDWFVETEGVVQPLEYCGGPDDESDVSSGDDNGLDCEALLHRQKKSEHRKLQRERLNASLANLTGDWETTTRNWDALTPDEMVVLAQDEVVLKKMRVDG</sequence>
<evidence type="ECO:0000313" key="3">
    <source>
        <dbReference type="Proteomes" id="UP001165121"/>
    </source>
</evidence>
<evidence type="ECO:0000256" key="1">
    <source>
        <dbReference type="SAM" id="MobiDB-lite"/>
    </source>
</evidence>
<feature type="compositionally biased region" description="Basic and acidic residues" evidence="1">
    <location>
        <begin position="103"/>
        <end position="121"/>
    </location>
</feature>
<keyword evidence="3" id="KW-1185">Reference proteome</keyword>
<protein>
    <submittedName>
        <fullName evidence="2">Unnamed protein product</fullName>
    </submittedName>
</protein>